<evidence type="ECO:0000313" key="6">
    <source>
        <dbReference type="EMBL" id="MDR7098796.1"/>
    </source>
</evidence>
<evidence type="ECO:0000256" key="4">
    <source>
        <dbReference type="SAM" id="SignalP"/>
    </source>
</evidence>
<comment type="catalytic activity">
    <reaction evidence="3">
        <text>di-trans,octa-cis-undecaprenyl diphosphate + H2O = di-trans,octa-cis-undecaprenyl phosphate + phosphate + H(+)</text>
        <dbReference type="Rhea" id="RHEA:28094"/>
        <dbReference type="ChEBI" id="CHEBI:15377"/>
        <dbReference type="ChEBI" id="CHEBI:15378"/>
        <dbReference type="ChEBI" id="CHEBI:43474"/>
        <dbReference type="ChEBI" id="CHEBI:58405"/>
        <dbReference type="ChEBI" id="CHEBI:60392"/>
        <dbReference type="EC" id="3.6.1.27"/>
    </reaction>
</comment>
<dbReference type="EC" id="3.6.1.27" evidence="1"/>
<dbReference type="PANTHER" id="PTHR14969">
    <property type="entry name" value="SPHINGOSINE-1-PHOSPHATE PHOSPHOHYDROLASE"/>
    <property type="match status" value="1"/>
</dbReference>
<name>A0ABU1VMT6_9GAMM</name>
<dbReference type="Gene3D" id="1.20.144.10">
    <property type="entry name" value="Phosphatidic acid phosphatase type 2/haloperoxidase"/>
    <property type="match status" value="1"/>
</dbReference>
<evidence type="ECO:0000256" key="2">
    <source>
        <dbReference type="ARBA" id="ARBA00032707"/>
    </source>
</evidence>
<evidence type="ECO:0000256" key="1">
    <source>
        <dbReference type="ARBA" id="ARBA00012374"/>
    </source>
</evidence>
<dbReference type="PANTHER" id="PTHR14969:SF13">
    <property type="entry name" value="AT30094P"/>
    <property type="match status" value="1"/>
</dbReference>
<comment type="caution">
    <text evidence="6">The sequence shown here is derived from an EMBL/GenBank/DDBJ whole genome shotgun (WGS) entry which is preliminary data.</text>
</comment>
<dbReference type="Pfam" id="PF01569">
    <property type="entry name" value="PAP2"/>
    <property type="match status" value="1"/>
</dbReference>
<dbReference type="RefSeq" id="WP_310052879.1">
    <property type="nucleotide sequence ID" value="NZ_JAVDVW010000001.1"/>
</dbReference>
<dbReference type="InterPro" id="IPR036938">
    <property type="entry name" value="PAP2/HPO_sf"/>
</dbReference>
<dbReference type="SMART" id="SM00014">
    <property type="entry name" value="acidPPc"/>
    <property type="match status" value="1"/>
</dbReference>
<keyword evidence="4" id="KW-0732">Signal</keyword>
<dbReference type="PROSITE" id="PS51257">
    <property type="entry name" value="PROKAR_LIPOPROTEIN"/>
    <property type="match status" value="1"/>
</dbReference>
<dbReference type="SUPFAM" id="SSF48317">
    <property type="entry name" value="Acid phosphatase/Vanadium-dependent haloperoxidase"/>
    <property type="match status" value="1"/>
</dbReference>
<dbReference type="EMBL" id="JAVDVW010000001">
    <property type="protein sequence ID" value="MDR7098796.1"/>
    <property type="molecule type" value="Genomic_DNA"/>
</dbReference>
<gene>
    <name evidence="6" type="ORF">J2X04_001143</name>
</gene>
<dbReference type="InterPro" id="IPR000326">
    <property type="entry name" value="PAP2/HPO"/>
</dbReference>
<sequence>MSRLRLGRWLLCAALALFGAGGCATMSGGSAWGANATLTPGWERIRASAVNAAKDPYVWVPVAGAAVFQIGDWDREVADWARREQPIFGNDAAQWSDDLRSASSIAYVATVLLTPGGDEPDEWFRNKAKGLAVGLAARGATSLTTQALKQGVGRQRPDGSDHLSFPSGHASASAANTRLASRNLQSIEMTDTTRRVLDVGLVTLTIGTSWARIEAGKHYPSDVLFGMALGNFFAAFINDAFLGQPADNHRGILLEALPGGAAVRFYVIY</sequence>
<keyword evidence="7" id="KW-1185">Reference proteome</keyword>
<evidence type="ECO:0000259" key="5">
    <source>
        <dbReference type="SMART" id="SM00014"/>
    </source>
</evidence>
<evidence type="ECO:0000256" key="3">
    <source>
        <dbReference type="ARBA" id="ARBA00047594"/>
    </source>
</evidence>
<feature type="domain" description="Phosphatidic acid phosphatase type 2/haloperoxidase" evidence="5">
    <location>
        <begin position="129"/>
        <end position="238"/>
    </location>
</feature>
<accession>A0ABU1VMT6</accession>
<evidence type="ECO:0000313" key="7">
    <source>
        <dbReference type="Proteomes" id="UP001267878"/>
    </source>
</evidence>
<feature type="chain" id="PRO_5045528410" description="undecaprenyl-diphosphate phosphatase" evidence="4">
    <location>
        <begin position="25"/>
        <end position="269"/>
    </location>
</feature>
<reference evidence="6 7" key="1">
    <citation type="submission" date="2023-07" db="EMBL/GenBank/DDBJ databases">
        <title>Sorghum-associated microbial communities from plants grown in Nebraska, USA.</title>
        <authorList>
            <person name="Schachtman D."/>
        </authorList>
    </citation>
    <scope>NUCLEOTIDE SEQUENCE [LARGE SCALE GENOMIC DNA]</scope>
    <source>
        <strain evidence="6 7">BE187</strain>
    </source>
</reference>
<organism evidence="6 7">
    <name type="scientific">Agrilutibacter niabensis</name>
    <dbReference type="NCBI Taxonomy" id="380628"/>
    <lineage>
        <taxon>Bacteria</taxon>
        <taxon>Pseudomonadati</taxon>
        <taxon>Pseudomonadota</taxon>
        <taxon>Gammaproteobacteria</taxon>
        <taxon>Lysobacterales</taxon>
        <taxon>Lysobacteraceae</taxon>
        <taxon>Agrilutibacter</taxon>
    </lineage>
</organism>
<protein>
    <recommendedName>
        <fullName evidence="1">undecaprenyl-diphosphate phosphatase</fullName>
        <ecNumber evidence="1">3.6.1.27</ecNumber>
    </recommendedName>
    <alternativeName>
        <fullName evidence="2">Undecaprenyl pyrophosphate phosphatase</fullName>
    </alternativeName>
</protein>
<feature type="signal peptide" evidence="4">
    <location>
        <begin position="1"/>
        <end position="24"/>
    </location>
</feature>
<dbReference type="Proteomes" id="UP001267878">
    <property type="component" value="Unassembled WGS sequence"/>
</dbReference>
<proteinExistence type="predicted"/>